<dbReference type="RefSeq" id="WP_302722239.1">
    <property type="nucleotide sequence ID" value="NZ_JAULRU010000514.1"/>
</dbReference>
<proteinExistence type="predicted"/>
<accession>A0ABU4S1Z4</accession>
<keyword evidence="2" id="KW-1185">Reference proteome</keyword>
<evidence type="ECO:0000313" key="2">
    <source>
        <dbReference type="Proteomes" id="UP001273505"/>
    </source>
</evidence>
<gene>
    <name evidence="1" type="ORF">SCD92_14035</name>
</gene>
<evidence type="ECO:0000313" key="1">
    <source>
        <dbReference type="EMBL" id="MDX6850487.1"/>
    </source>
</evidence>
<name>A0ABU4S1Z4_9GAMM</name>
<reference evidence="1 2" key="1">
    <citation type="submission" date="2023-11" db="EMBL/GenBank/DDBJ databases">
        <title>Gilvimarinus fulvus sp. nov., isolated from the surface of Kelp.</title>
        <authorList>
            <person name="Sun Y.Y."/>
            <person name="Gong Y."/>
            <person name="Du Z.J."/>
        </authorList>
    </citation>
    <scope>NUCLEOTIDE SEQUENCE [LARGE SCALE GENOMIC DNA]</scope>
    <source>
        <strain evidence="1 2">SDUM040013</strain>
    </source>
</reference>
<dbReference type="EMBL" id="JAXAFO010000025">
    <property type="protein sequence ID" value="MDX6850487.1"/>
    <property type="molecule type" value="Genomic_DNA"/>
</dbReference>
<dbReference type="Proteomes" id="UP001273505">
    <property type="component" value="Unassembled WGS sequence"/>
</dbReference>
<organism evidence="1 2">
    <name type="scientific">Gilvimarinus gilvus</name>
    <dbReference type="NCBI Taxonomy" id="3058038"/>
    <lineage>
        <taxon>Bacteria</taxon>
        <taxon>Pseudomonadati</taxon>
        <taxon>Pseudomonadota</taxon>
        <taxon>Gammaproteobacteria</taxon>
        <taxon>Cellvibrionales</taxon>
        <taxon>Cellvibrionaceae</taxon>
        <taxon>Gilvimarinus</taxon>
    </lineage>
</organism>
<comment type="caution">
    <text evidence="1">The sequence shown here is derived from an EMBL/GenBank/DDBJ whole genome shotgun (WGS) entry which is preliminary data.</text>
</comment>
<protein>
    <submittedName>
        <fullName evidence="1">Uncharacterized protein</fullName>
    </submittedName>
</protein>
<sequence length="75" mass="8237">MATSPRFNIGFFRVAESHIDGEYHIKVSDTRTGGTSTFGELSLLEYDELLSGLESDPSIHCLANLTDQFQEVANG</sequence>